<dbReference type="AlphaFoldDB" id="A0A9W9MZG9"/>
<proteinExistence type="predicted"/>
<keyword evidence="4" id="KW-1185">Reference proteome</keyword>
<evidence type="ECO:0000313" key="4">
    <source>
        <dbReference type="Proteomes" id="UP001150879"/>
    </source>
</evidence>
<accession>A0A9W9MZG9</accession>
<evidence type="ECO:0000259" key="2">
    <source>
        <dbReference type="Pfam" id="PF13391"/>
    </source>
</evidence>
<feature type="domain" description="HNH nuclease" evidence="2">
    <location>
        <begin position="58"/>
        <end position="109"/>
    </location>
</feature>
<dbReference type="Proteomes" id="UP001150879">
    <property type="component" value="Unassembled WGS sequence"/>
</dbReference>
<organism evidence="3 4">
    <name type="scientific">Penicillium cf. griseofulvum</name>
    <dbReference type="NCBI Taxonomy" id="2972120"/>
    <lineage>
        <taxon>Eukaryota</taxon>
        <taxon>Fungi</taxon>
        <taxon>Dikarya</taxon>
        <taxon>Ascomycota</taxon>
        <taxon>Pezizomycotina</taxon>
        <taxon>Eurotiomycetes</taxon>
        <taxon>Eurotiomycetidae</taxon>
        <taxon>Eurotiales</taxon>
        <taxon>Aspergillaceae</taxon>
        <taxon>Penicillium</taxon>
    </lineage>
</organism>
<sequence>MPPPPMPHSRRLSSCTHSVSAARTMAASSSASSVASSGLFSAATRAETLRIAGTKCWACSTLAPEICHVVPHHDPQIPVWEQAGLFTFNYKHTHNSIPLCGSCHTEFDMSLDPGYVFFPADIQYFIDFERQDRARREEIATDTGVHISTLSRQVPTSADYKQHEIDSNRISPTAIGGRYSRVFLKQFLHSGEIPGIEKAYSTAKEWHGAPLASIRRAFAALSSPRFFVIIDTNTRHMLEELRQLYFSDDRISSEQVSLRDVYQPQARTSQKHQLEDQTNDESARCDKKAKGQDTGFAGTFVAANQCGGYTEWVLGPESTTNDVVKLYAPVFSST</sequence>
<reference evidence="3" key="1">
    <citation type="submission" date="2022-11" db="EMBL/GenBank/DDBJ databases">
        <authorList>
            <person name="Petersen C."/>
        </authorList>
    </citation>
    <scope>NUCLEOTIDE SEQUENCE</scope>
    <source>
        <strain evidence="3">IBT 16849</strain>
    </source>
</reference>
<gene>
    <name evidence="3" type="ORF">N7472_000117</name>
</gene>
<name>A0A9W9MZG9_9EURO</name>
<reference evidence="3" key="2">
    <citation type="journal article" date="2023" name="IMA Fungus">
        <title>Comparative genomic study of the Penicillium genus elucidates a diverse pangenome and 15 lateral gene transfer events.</title>
        <authorList>
            <person name="Petersen C."/>
            <person name="Sorensen T."/>
            <person name="Nielsen M.R."/>
            <person name="Sondergaard T.E."/>
            <person name="Sorensen J.L."/>
            <person name="Fitzpatrick D.A."/>
            <person name="Frisvad J.C."/>
            <person name="Nielsen K.L."/>
        </authorList>
    </citation>
    <scope>NUCLEOTIDE SEQUENCE</scope>
    <source>
        <strain evidence="3">IBT 16849</strain>
    </source>
</reference>
<comment type="caution">
    <text evidence="3">The sequence shown here is derived from an EMBL/GenBank/DDBJ whole genome shotgun (WGS) entry which is preliminary data.</text>
</comment>
<dbReference type="OrthoDB" id="3800761at2759"/>
<dbReference type="InterPro" id="IPR003615">
    <property type="entry name" value="HNH_nuc"/>
</dbReference>
<dbReference type="Pfam" id="PF13391">
    <property type="entry name" value="HNH_2"/>
    <property type="match status" value="1"/>
</dbReference>
<protein>
    <recommendedName>
        <fullName evidence="2">HNH nuclease domain-containing protein</fullName>
    </recommendedName>
</protein>
<evidence type="ECO:0000256" key="1">
    <source>
        <dbReference type="SAM" id="MobiDB-lite"/>
    </source>
</evidence>
<feature type="region of interest" description="Disordered" evidence="1">
    <location>
        <begin position="262"/>
        <end position="287"/>
    </location>
</feature>
<evidence type="ECO:0000313" key="3">
    <source>
        <dbReference type="EMBL" id="KAJ5209978.1"/>
    </source>
</evidence>
<dbReference type="EMBL" id="JAPQKP010000001">
    <property type="protein sequence ID" value="KAJ5209978.1"/>
    <property type="molecule type" value="Genomic_DNA"/>
</dbReference>